<dbReference type="Proteomes" id="UP000316095">
    <property type="component" value="Unassembled WGS sequence"/>
</dbReference>
<dbReference type="AlphaFoldDB" id="A0A5C5XIN2"/>
<comment type="caution">
    <text evidence="1">The sequence shown here is derived from an EMBL/GenBank/DDBJ whole genome shotgun (WGS) entry which is preliminary data.</text>
</comment>
<reference evidence="1 2" key="1">
    <citation type="submission" date="2019-02" db="EMBL/GenBank/DDBJ databases">
        <title>Deep-cultivation of Planctomycetes and their phenomic and genomic characterization uncovers novel biology.</title>
        <authorList>
            <person name="Wiegand S."/>
            <person name="Jogler M."/>
            <person name="Boedeker C."/>
            <person name="Pinto D."/>
            <person name="Vollmers J."/>
            <person name="Rivas-Marin E."/>
            <person name="Kohn T."/>
            <person name="Peeters S.H."/>
            <person name="Heuer A."/>
            <person name="Rast P."/>
            <person name="Oberbeckmann S."/>
            <person name="Bunk B."/>
            <person name="Jeske O."/>
            <person name="Meyerdierks A."/>
            <person name="Storesund J.E."/>
            <person name="Kallscheuer N."/>
            <person name="Luecker S."/>
            <person name="Lage O.M."/>
            <person name="Pohl T."/>
            <person name="Merkel B.J."/>
            <person name="Hornburger P."/>
            <person name="Mueller R.-W."/>
            <person name="Bruemmer F."/>
            <person name="Labrenz M."/>
            <person name="Spormann A.M."/>
            <person name="Op Den Camp H."/>
            <person name="Overmann J."/>
            <person name="Amann R."/>
            <person name="Jetten M.S.M."/>
            <person name="Mascher T."/>
            <person name="Medema M.H."/>
            <person name="Devos D.P."/>
            <person name="Kaster A.-K."/>
            <person name="Ovreas L."/>
            <person name="Rohde M."/>
            <person name="Galperin M.Y."/>
            <person name="Jogler C."/>
        </authorList>
    </citation>
    <scope>NUCLEOTIDE SEQUENCE [LARGE SCALE GENOMIC DNA]</scope>
    <source>
        <strain evidence="1 2">Pan54</strain>
    </source>
</reference>
<accession>A0A5C5XIN2</accession>
<proteinExistence type="predicted"/>
<evidence type="ECO:0000313" key="1">
    <source>
        <dbReference type="EMBL" id="TWT62549.1"/>
    </source>
</evidence>
<sequence length="47" mass="5566">MAFFYAILSVRMSIRADSCKYGEDKTETMEDDNRKRLLNDVLVEYID</sequence>
<keyword evidence="2" id="KW-1185">Reference proteome</keyword>
<organism evidence="1 2">
    <name type="scientific">Rubinisphaera italica</name>
    <dbReference type="NCBI Taxonomy" id="2527969"/>
    <lineage>
        <taxon>Bacteria</taxon>
        <taxon>Pseudomonadati</taxon>
        <taxon>Planctomycetota</taxon>
        <taxon>Planctomycetia</taxon>
        <taxon>Planctomycetales</taxon>
        <taxon>Planctomycetaceae</taxon>
        <taxon>Rubinisphaera</taxon>
    </lineage>
</organism>
<evidence type="ECO:0000313" key="2">
    <source>
        <dbReference type="Proteomes" id="UP000316095"/>
    </source>
</evidence>
<gene>
    <name evidence="1" type="ORF">Pan54_32910</name>
</gene>
<dbReference type="EMBL" id="SJPG01000001">
    <property type="protein sequence ID" value="TWT62549.1"/>
    <property type="molecule type" value="Genomic_DNA"/>
</dbReference>
<protein>
    <submittedName>
        <fullName evidence="1">Uncharacterized protein</fullName>
    </submittedName>
</protein>
<name>A0A5C5XIN2_9PLAN</name>